<name>A0ABR2IKM9_9EUKA</name>
<dbReference type="EMBL" id="JAPFFF010000016">
    <property type="protein sequence ID" value="KAK8864891.1"/>
    <property type="molecule type" value="Genomic_DNA"/>
</dbReference>
<dbReference type="Gene3D" id="1.10.10.60">
    <property type="entry name" value="Homeodomain-like"/>
    <property type="match status" value="2"/>
</dbReference>
<feature type="domain" description="Myb-like" evidence="6">
    <location>
        <begin position="115"/>
        <end position="167"/>
    </location>
</feature>
<dbReference type="InterPro" id="IPR009057">
    <property type="entry name" value="Homeodomain-like_sf"/>
</dbReference>
<dbReference type="InterPro" id="IPR017930">
    <property type="entry name" value="Myb_dom"/>
</dbReference>
<gene>
    <name evidence="8" type="ORF">M9Y10_010418</name>
</gene>
<evidence type="ECO:0000259" key="7">
    <source>
        <dbReference type="PROSITE" id="PS51294"/>
    </source>
</evidence>
<dbReference type="InterPro" id="IPR051575">
    <property type="entry name" value="Myb-like_DNA-bd"/>
</dbReference>
<dbReference type="Proteomes" id="UP001470230">
    <property type="component" value="Unassembled WGS sequence"/>
</dbReference>
<evidence type="ECO:0008006" key="10">
    <source>
        <dbReference type="Google" id="ProtNLM"/>
    </source>
</evidence>
<dbReference type="SUPFAM" id="SSF46689">
    <property type="entry name" value="Homeodomain-like"/>
    <property type="match status" value="2"/>
</dbReference>
<feature type="compositionally biased region" description="Polar residues" evidence="5">
    <location>
        <begin position="279"/>
        <end position="294"/>
    </location>
</feature>
<dbReference type="PROSITE" id="PS50090">
    <property type="entry name" value="MYB_LIKE"/>
    <property type="match status" value="2"/>
</dbReference>
<comment type="caution">
    <text evidence="8">The sequence shown here is derived from an EMBL/GenBank/DDBJ whole genome shotgun (WGS) entry which is preliminary data.</text>
</comment>
<feature type="region of interest" description="Disordered" evidence="5">
    <location>
        <begin position="81"/>
        <end position="104"/>
    </location>
</feature>
<evidence type="ECO:0000256" key="4">
    <source>
        <dbReference type="ARBA" id="ARBA00023242"/>
    </source>
</evidence>
<evidence type="ECO:0000256" key="1">
    <source>
        <dbReference type="ARBA" id="ARBA00023015"/>
    </source>
</evidence>
<dbReference type="Pfam" id="PF00249">
    <property type="entry name" value="Myb_DNA-binding"/>
    <property type="match status" value="2"/>
</dbReference>
<keyword evidence="9" id="KW-1185">Reference proteome</keyword>
<feature type="domain" description="HTH myb-type" evidence="7">
    <location>
        <begin position="115"/>
        <end position="165"/>
    </location>
</feature>
<dbReference type="PROSITE" id="PS51294">
    <property type="entry name" value="HTH_MYB"/>
    <property type="match status" value="2"/>
</dbReference>
<dbReference type="PANTHER" id="PTHR46621">
    <property type="entry name" value="SNRNA-ACTIVATING PROTEIN COMPLEX SUBUNIT 4"/>
    <property type="match status" value="1"/>
</dbReference>
<evidence type="ECO:0000259" key="6">
    <source>
        <dbReference type="PROSITE" id="PS50090"/>
    </source>
</evidence>
<proteinExistence type="predicted"/>
<accession>A0ABR2IKM9</accession>
<evidence type="ECO:0000313" key="8">
    <source>
        <dbReference type="EMBL" id="KAK8864891.1"/>
    </source>
</evidence>
<evidence type="ECO:0000256" key="5">
    <source>
        <dbReference type="SAM" id="MobiDB-lite"/>
    </source>
</evidence>
<dbReference type="CDD" id="cd00167">
    <property type="entry name" value="SANT"/>
    <property type="match status" value="2"/>
</dbReference>
<keyword evidence="2" id="KW-0238">DNA-binding</keyword>
<sequence>MESGLNQGSKETQHAGESTILELGIAYLDEISLTLSPEAKMPIIQAMSSYLGQQSTYEQAQQVFMSIIGRCEPLDKLREIVEQPDDPPNHSSNSSPSDNLSDDEQLLSNGFLSSSARKKTRSWTPQEDTRLLGGIYRFGADNWTTISVYVGNGRTRAQCCQRWTRGLNPRISKSLWSYEEDMKLVHLVHTYGDKSWTRIASMMGNRSDVQCRYHYHQVMRDMPPLLKKMMTSNPAAFACDNGFGSFMTTNPLFQSPTSTQNSKTAEFLNVAPPSRDQSRIQNGTENSIYNTSPTEGQMSLRYSLPQIGIDSFDGIMTDNNVSNNVSINATNLININSAFLDGPDNVGYNIASLRAVVSQPMFLDSEEMVHTQQMLAPPPPQKIIPNTNIASFATDSNLHAAPIPETVINPMTNSFSLPSRVPIFQPLNPLQPTQVPQQIQPVHFASRLPSSPNIELSDNDSVLRSAEFLQPPNPNSFAQMSNVSFSQPMDIQENPKQRRSSHSPSPPAKMKFPSPTTMLEKVFSNTDNIESFLNNFK</sequence>
<evidence type="ECO:0000256" key="2">
    <source>
        <dbReference type="ARBA" id="ARBA00023125"/>
    </source>
</evidence>
<feature type="region of interest" description="Disordered" evidence="5">
    <location>
        <begin position="490"/>
        <end position="514"/>
    </location>
</feature>
<keyword evidence="1" id="KW-0805">Transcription regulation</keyword>
<feature type="region of interest" description="Disordered" evidence="5">
    <location>
        <begin position="272"/>
        <end position="294"/>
    </location>
</feature>
<evidence type="ECO:0000313" key="9">
    <source>
        <dbReference type="Proteomes" id="UP001470230"/>
    </source>
</evidence>
<evidence type="ECO:0000256" key="3">
    <source>
        <dbReference type="ARBA" id="ARBA00023163"/>
    </source>
</evidence>
<keyword evidence="3" id="KW-0804">Transcription</keyword>
<feature type="compositionally biased region" description="Low complexity" evidence="5">
    <location>
        <begin position="89"/>
        <end position="99"/>
    </location>
</feature>
<reference evidence="8 9" key="1">
    <citation type="submission" date="2024-04" db="EMBL/GenBank/DDBJ databases">
        <title>Tritrichomonas musculus Genome.</title>
        <authorList>
            <person name="Alves-Ferreira E."/>
            <person name="Grigg M."/>
            <person name="Lorenzi H."/>
            <person name="Galac M."/>
        </authorList>
    </citation>
    <scope>NUCLEOTIDE SEQUENCE [LARGE SCALE GENOMIC DNA]</scope>
    <source>
        <strain evidence="8 9">EAF2021</strain>
    </source>
</reference>
<dbReference type="PANTHER" id="PTHR46621:SF1">
    <property type="entry name" value="SNRNA-ACTIVATING PROTEIN COMPLEX SUBUNIT 4"/>
    <property type="match status" value="1"/>
</dbReference>
<organism evidence="8 9">
    <name type="scientific">Tritrichomonas musculus</name>
    <dbReference type="NCBI Taxonomy" id="1915356"/>
    <lineage>
        <taxon>Eukaryota</taxon>
        <taxon>Metamonada</taxon>
        <taxon>Parabasalia</taxon>
        <taxon>Tritrichomonadida</taxon>
        <taxon>Tritrichomonadidae</taxon>
        <taxon>Tritrichomonas</taxon>
    </lineage>
</organism>
<dbReference type="SMART" id="SM00717">
    <property type="entry name" value="SANT"/>
    <property type="match status" value="2"/>
</dbReference>
<feature type="domain" description="Myb-like" evidence="6">
    <location>
        <begin position="168"/>
        <end position="219"/>
    </location>
</feature>
<keyword evidence="4" id="KW-0539">Nucleus</keyword>
<protein>
    <recommendedName>
        <fullName evidence="10">Myb-like DNA-binding domain containing protein</fullName>
    </recommendedName>
</protein>
<dbReference type="InterPro" id="IPR001005">
    <property type="entry name" value="SANT/Myb"/>
</dbReference>
<feature type="domain" description="HTH myb-type" evidence="7">
    <location>
        <begin position="168"/>
        <end position="223"/>
    </location>
</feature>